<comment type="caution">
    <text evidence="2">The sequence shown here is derived from an EMBL/GenBank/DDBJ whole genome shotgun (WGS) entry which is preliminary data.</text>
</comment>
<protein>
    <recommendedName>
        <fullName evidence="4">Succinate dehydrogenase</fullName>
    </recommendedName>
</protein>
<name>A0ABQ5VC56_9PROT</name>
<sequence length="114" mass="12298">MSAQSASHGTKHFKMHSLSGWGVIIGLPFAAIHAVMNVQYGAHGIKMWLSSPLGALGMIAFLSAAILYCKLEMDEVIMDYFSGGLRRFGLWKNTAVALILWLASVVGLVSVAFL</sequence>
<keyword evidence="3" id="KW-1185">Reference proteome</keyword>
<feature type="transmembrane region" description="Helical" evidence="1">
    <location>
        <begin position="21"/>
        <end position="42"/>
    </location>
</feature>
<dbReference type="RefSeq" id="WP_284391293.1">
    <property type="nucleotide sequence ID" value="NZ_BSNK01000002.1"/>
</dbReference>
<reference evidence="2" key="2">
    <citation type="submission" date="2023-01" db="EMBL/GenBank/DDBJ databases">
        <title>Draft genome sequence of Algimonas ampicilliniresistens strain NBRC 108219.</title>
        <authorList>
            <person name="Sun Q."/>
            <person name="Mori K."/>
        </authorList>
    </citation>
    <scope>NUCLEOTIDE SEQUENCE</scope>
    <source>
        <strain evidence="2">NBRC 108219</strain>
    </source>
</reference>
<dbReference type="Proteomes" id="UP001161391">
    <property type="component" value="Unassembled WGS sequence"/>
</dbReference>
<organism evidence="2 3">
    <name type="scientific">Algimonas ampicilliniresistens</name>
    <dbReference type="NCBI Taxonomy" id="1298735"/>
    <lineage>
        <taxon>Bacteria</taxon>
        <taxon>Pseudomonadati</taxon>
        <taxon>Pseudomonadota</taxon>
        <taxon>Alphaproteobacteria</taxon>
        <taxon>Maricaulales</taxon>
        <taxon>Robiginitomaculaceae</taxon>
        <taxon>Algimonas</taxon>
    </lineage>
</organism>
<dbReference type="SUPFAM" id="SSF81343">
    <property type="entry name" value="Fumarate reductase respiratory complex transmembrane subunits"/>
    <property type="match status" value="1"/>
</dbReference>
<dbReference type="InterPro" id="IPR034804">
    <property type="entry name" value="SQR/QFR_C/D"/>
</dbReference>
<keyword evidence="1" id="KW-1133">Transmembrane helix</keyword>
<dbReference type="Gene3D" id="1.20.1300.10">
    <property type="entry name" value="Fumarate reductase/succinate dehydrogenase, transmembrane subunit"/>
    <property type="match status" value="1"/>
</dbReference>
<proteinExistence type="predicted"/>
<evidence type="ECO:0008006" key="4">
    <source>
        <dbReference type="Google" id="ProtNLM"/>
    </source>
</evidence>
<feature type="transmembrane region" description="Helical" evidence="1">
    <location>
        <begin position="48"/>
        <end position="69"/>
    </location>
</feature>
<keyword evidence="1" id="KW-0812">Transmembrane</keyword>
<evidence type="ECO:0000313" key="3">
    <source>
        <dbReference type="Proteomes" id="UP001161391"/>
    </source>
</evidence>
<keyword evidence="1" id="KW-0472">Membrane</keyword>
<reference evidence="2" key="1">
    <citation type="journal article" date="2014" name="Int. J. Syst. Evol. Microbiol.">
        <title>Complete genome of a new Firmicutes species belonging to the dominant human colonic microbiota ('Ruminococcus bicirculans') reveals two chromosomes and a selective capacity to utilize plant glucans.</title>
        <authorList>
            <consortium name="NISC Comparative Sequencing Program"/>
            <person name="Wegmann U."/>
            <person name="Louis P."/>
            <person name="Goesmann A."/>
            <person name="Henrissat B."/>
            <person name="Duncan S.H."/>
            <person name="Flint H.J."/>
        </authorList>
    </citation>
    <scope>NUCLEOTIDE SEQUENCE</scope>
    <source>
        <strain evidence="2">NBRC 108219</strain>
    </source>
</reference>
<feature type="transmembrane region" description="Helical" evidence="1">
    <location>
        <begin position="90"/>
        <end position="113"/>
    </location>
</feature>
<accession>A0ABQ5VC56</accession>
<evidence type="ECO:0000256" key="1">
    <source>
        <dbReference type="SAM" id="Phobius"/>
    </source>
</evidence>
<dbReference type="EMBL" id="BSNK01000002">
    <property type="protein sequence ID" value="GLQ24640.1"/>
    <property type="molecule type" value="Genomic_DNA"/>
</dbReference>
<evidence type="ECO:0000313" key="2">
    <source>
        <dbReference type="EMBL" id="GLQ24640.1"/>
    </source>
</evidence>
<gene>
    <name evidence="2" type="ORF">GCM10007853_25140</name>
</gene>